<sequence>MADTEATRGPECAEKIWDEQVDGAWAPCKAPVSLLTAFLKCIQERDSVEAELAALKILEAEPDNRLVRDLLDAVKQQDALEADPSDDGEEEDDSSEGDDEDESEEEGDDDEGDDEEAEDDANDHEADAKSTE</sequence>
<dbReference type="AlphaFoldDB" id="A0A8T1WX43"/>
<reference evidence="2" key="1">
    <citation type="submission" date="2021-02" db="EMBL/GenBank/DDBJ databases">
        <authorList>
            <person name="Palmer J.M."/>
        </authorList>
    </citation>
    <scope>NUCLEOTIDE SEQUENCE</scope>
    <source>
        <strain evidence="2">SCRP23</strain>
    </source>
</reference>
<keyword evidence="3" id="KW-1185">Reference proteome</keyword>
<dbReference type="EMBL" id="JAGDFL010000116">
    <property type="protein sequence ID" value="KAG7397354.1"/>
    <property type="molecule type" value="Genomic_DNA"/>
</dbReference>
<comment type="caution">
    <text evidence="2">The sequence shown here is derived from an EMBL/GenBank/DDBJ whole genome shotgun (WGS) entry which is preliminary data.</text>
</comment>
<protein>
    <submittedName>
        <fullName evidence="2">Uncharacterized protein</fullName>
    </submittedName>
</protein>
<evidence type="ECO:0000313" key="2">
    <source>
        <dbReference type="EMBL" id="KAG7397354.1"/>
    </source>
</evidence>
<dbReference type="PANTHER" id="PTHR21520:SF2">
    <property type="entry name" value="GLUTAMATE-RICH PROTEIN 2"/>
    <property type="match status" value="1"/>
</dbReference>
<gene>
    <name evidence="2" type="ORF">PHYBOEH_000866</name>
</gene>
<feature type="compositionally biased region" description="Acidic residues" evidence="1">
    <location>
        <begin position="80"/>
        <end position="122"/>
    </location>
</feature>
<feature type="region of interest" description="Disordered" evidence="1">
    <location>
        <begin position="75"/>
        <end position="132"/>
    </location>
</feature>
<dbReference type="PANTHER" id="PTHR21520">
    <property type="entry name" value="GLUTAMATE-RICH PROTEIN 2"/>
    <property type="match status" value="1"/>
</dbReference>
<dbReference type="InterPro" id="IPR026703">
    <property type="entry name" value="ERICH2"/>
</dbReference>
<evidence type="ECO:0000313" key="3">
    <source>
        <dbReference type="Proteomes" id="UP000693981"/>
    </source>
</evidence>
<name>A0A8T1WX43_9STRA</name>
<accession>A0A8T1WX43</accession>
<organism evidence="2 3">
    <name type="scientific">Phytophthora boehmeriae</name>
    <dbReference type="NCBI Taxonomy" id="109152"/>
    <lineage>
        <taxon>Eukaryota</taxon>
        <taxon>Sar</taxon>
        <taxon>Stramenopiles</taxon>
        <taxon>Oomycota</taxon>
        <taxon>Peronosporomycetes</taxon>
        <taxon>Peronosporales</taxon>
        <taxon>Peronosporaceae</taxon>
        <taxon>Phytophthora</taxon>
    </lineage>
</organism>
<dbReference type="Proteomes" id="UP000693981">
    <property type="component" value="Unassembled WGS sequence"/>
</dbReference>
<proteinExistence type="predicted"/>
<dbReference type="OrthoDB" id="78932at2759"/>
<evidence type="ECO:0000256" key="1">
    <source>
        <dbReference type="SAM" id="MobiDB-lite"/>
    </source>
</evidence>
<feature type="compositionally biased region" description="Basic and acidic residues" evidence="1">
    <location>
        <begin position="123"/>
        <end position="132"/>
    </location>
</feature>